<reference evidence="1 2" key="1">
    <citation type="submission" date="2009-07" db="EMBL/GenBank/DDBJ databases">
        <authorList>
            <person name="Madupu R."/>
            <person name="Sebastian Y."/>
            <person name="Durkin A.S."/>
            <person name="Torralba M."/>
            <person name="Methe B."/>
            <person name="Sutton G.G."/>
            <person name="Strausberg R.L."/>
            <person name="Nelson K.E."/>
        </authorList>
    </citation>
    <scope>NUCLEOTIDE SEQUENCE [LARGE SCALE GENOMIC DNA]</scope>
    <source>
        <strain evidence="1 2">RM3268</strain>
    </source>
</reference>
<comment type="caution">
    <text evidence="1">The sequence shown here is derived from an EMBL/GenBank/DDBJ whole genome shotgun (WGS) entry which is preliminary data.</text>
</comment>
<dbReference type="Proteomes" id="UP000005709">
    <property type="component" value="Unassembled WGS sequence"/>
</dbReference>
<dbReference type="EMBL" id="ACYG01000024">
    <property type="protein sequence ID" value="EEV17644.1"/>
    <property type="molecule type" value="Genomic_DNA"/>
</dbReference>
<sequence>MRRTQAVFERAESLDFDAVAIRGKLFVPKFVACKIYCATHKNCNYADSP</sequence>
<evidence type="ECO:0000313" key="1">
    <source>
        <dbReference type="EMBL" id="EEV17644.1"/>
    </source>
</evidence>
<evidence type="ECO:0000313" key="2">
    <source>
        <dbReference type="Proteomes" id="UP000005709"/>
    </source>
</evidence>
<dbReference type="AlphaFoldDB" id="C8PHN0"/>
<protein>
    <submittedName>
        <fullName evidence="1">Uncharacterized protein</fullName>
    </submittedName>
</protein>
<proteinExistence type="predicted"/>
<keyword evidence="2" id="KW-1185">Reference proteome</keyword>
<organism evidence="1 2">
    <name type="scientific">Campylobacter gracilis RM3268</name>
    <dbReference type="NCBI Taxonomy" id="553220"/>
    <lineage>
        <taxon>Bacteria</taxon>
        <taxon>Pseudomonadati</taxon>
        <taxon>Campylobacterota</taxon>
        <taxon>Epsilonproteobacteria</taxon>
        <taxon>Campylobacterales</taxon>
        <taxon>Campylobacteraceae</taxon>
        <taxon>Campylobacter</taxon>
    </lineage>
</organism>
<name>C8PHN0_9BACT</name>
<accession>C8PHN0</accession>
<gene>
    <name evidence="1" type="ORF">CAMGR0001_0476</name>
</gene>